<protein>
    <submittedName>
        <fullName evidence="1">Uncharacterized protein</fullName>
    </submittedName>
</protein>
<dbReference type="EMBL" id="CAJIMS010000001">
    <property type="protein sequence ID" value="CAD7797003.1"/>
    <property type="molecule type" value="Genomic_DNA"/>
</dbReference>
<accession>A0A9N8QQQ0</accession>
<evidence type="ECO:0000313" key="1">
    <source>
        <dbReference type="EMBL" id="CAD7797003.1"/>
    </source>
</evidence>
<name>A0A9N8QQQ0_9FLAO</name>
<comment type="caution">
    <text evidence="1">The sequence shown here is derived from an EMBL/GenBank/DDBJ whole genome shotgun (WGS) entry which is preliminary data.</text>
</comment>
<dbReference type="AlphaFoldDB" id="A0A9N8QQQ0"/>
<keyword evidence="2" id="KW-1185">Reference proteome</keyword>
<reference evidence="1" key="1">
    <citation type="submission" date="2020-12" db="EMBL/GenBank/DDBJ databases">
        <authorList>
            <person name="Rodrigo-Torres L."/>
            <person name="Arahal R. D."/>
            <person name="Lucena T."/>
        </authorList>
    </citation>
    <scope>NUCLEOTIDE SEQUENCE</scope>
    <source>
        <strain evidence="1">CECT 9390</strain>
    </source>
</reference>
<dbReference type="Proteomes" id="UP000662618">
    <property type="component" value="Unassembled WGS sequence"/>
</dbReference>
<evidence type="ECO:0000313" key="2">
    <source>
        <dbReference type="Proteomes" id="UP000662618"/>
    </source>
</evidence>
<organism evidence="1 2">
    <name type="scientific">Chryseobacterium aquaeductus</name>
    <dbReference type="NCBI Taxonomy" id="2675056"/>
    <lineage>
        <taxon>Bacteria</taxon>
        <taxon>Pseudomonadati</taxon>
        <taxon>Bacteroidota</taxon>
        <taxon>Flavobacteriia</taxon>
        <taxon>Flavobacteriales</taxon>
        <taxon>Weeksellaceae</taxon>
        <taxon>Chryseobacterium group</taxon>
        <taxon>Chryseobacterium</taxon>
    </lineage>
</organism>
<proteinExistence type="predicted"/>
<sequence length="37" mass="4547">MLILEIIGEILFEFIFFRLPVFIYRKAKLLFTKKNKI</sequence>
<gene>
    <name evidence="1" type="ORF">CHRY9390_00094</name>
</gene>